<name>A0A2R6Y3U0_9BACL</name>
<sequence length="40" mass="5019">MPSRRTAEIQMRQEPWSTKKSQVMYQIFKEHFIFLLKLKY</sequence>
<gene>
    <name evidence="1" type="ORF">BSOLF_1657</name>
</gene>
<evidence type="ECO:0000313" key="2">
    <source>
        <dbReference type="Proteomes" id="UP000244338"/>
    </source>
</evidence>
<dbReference type="AlphaFoldDB" id="A0A2R6Y3U0"/>
<organism evidence="1 2">
    <name type="scientific">Candidatus Carbonibacillus altaicus</name>
    <dbReference type="NCBI Taxonomy" id="2163959"/>
    <lineage>
        <taxon>Bacteria</taxon>
        <taxon>Bacillati</taxon>
        <taxon>Bacillota</taxon>
        <taxon>Bacilli</taxon>
        <taxon>Bacillales</taxon>
        <taxon>Candidatus Carbonibacillus</taxon>
    </lineage>
</organism>
<proteinExistence type="predicted"/>
<protein>
    <submittedName>
        <fullName evidence="1">Uncharacterized protein</fullName>
    </submittedName>
</protein>
<evidence type="ECO:0000313" key="1">
    <source>
        <dbReference type="EMBL" id="PTQ57341.1"/>
    </source>
</evidence>
<dbReference type="Proteomes" id="UP000244338">
    <property type="component" value="Unassembled WGS sequence"/>
</dbReference>
<reference evidence="2" key="1">
    <citation type="journal article" date="2018" name="Sci. Rep.">
        <title>Lignite coal burning seam in the remote Altai Mountains harbors a hydrogen-driven thermophilic microbial community.</title>
        <authorList>
            <person name="Kadnikov V.V."/>
            <person name="Mardanov A.V."/>
            <person name="Ivasenko D.A."/>
            <person name="Antsiferov D.V."/>
            <person name="Beletsky A.V."/>
            <person name="Karnachuk O.V."/>
            <person name="Ravin N.V."/>
        </authorList>
    </citation>
    <scope>NUCLEOTIDE SEQUENCE [LARGE SCALE GENOMIC DNA]</scope>
</reference>
<accession>A0A2R6Y3U0</accession>
<dbReference type="EMBL" id="PEBX01000008">
    <property type="protein sequence ID" value="PTQ57341.1"/>
    <property type="molecule type" value="Genomic_DNA"/>
</dbReference>
<comment type="caution">
    <text evidence="1">The sequence shown here is derived from an EMBL/GenBank/DDBJ whole genome shotgun (WGS) entry which is preliminary data.</text>
</comment>